<feature type="region of interest" description="Disordered" evidence="8">
    <location>
        <begin position="145"/>
        <end position="182"/>
    </location>
</feature>
<dbReference type="PANTHER" id="PTHR30337">
    <property type="entry name" value="COMPONENT OF ATP-DEPENDENT DSDNA EXONUCLEASE"/>
    <property type="match status" value="1"/>
</dbReference>
<feature type="domain" description="Calcineurin-like phosphoesterase" evidence="9">
    <location>
        <begin position="1"/>
        <end position="270"/>
    </location>
</feature>
<dbReference type="InterPro" id="IPR041796">
    <property type="entry name" value="Mre11_N"/>
</dbReference>
<comment type="similarity">
    <text evidence="1 7">Belongs to the SbcD family.</text>
</comment>
<evidence type="ECO:0000256" key="8">
    <source>
        <dbReference type="SAM" id="MobiDB-lite"/>
    </source>
</evidence>
<accession>A0A317FXW4</accession>
<evidence type="ECO:0000256" key="1">
    <source>
        <dbReference type="ARBA" id="ARBA00010555"/>
    </source>
</evidence>
<keyword evidence="12" id="KW-1185">Reference proteome</keyword>
<evidence type="ECO:0000259" key="9">
    <source>
        <dbReference type="Pfam" id="PF00149"/>
    </source>
</evidence>
<evidence type="ECO:0000256" key="6">
    <source>
        <dbReference type="ARBA" id="ARBA00022839"/>
    </source>
</evidence>
<comment type="subunit">
    <text evidence="2 7">Heterodimer of SbcC and SbcD.</text>
</comment>
<keyword evidence="7" id="KW-0235">DNA replication</keyword>
<evidence type="ECO:0000313" key="11">
    <source>
        <dbReference type="EMBL" id="PWT26574.1"/>
    </source>
</evidence>
<dbReference type="InterPro" id="IPR050535">
    <property type="entry name" value="DNA_Repair-Maintenance_Comp"/>
</dbReference>
<keyword evidence="7" id="KW-0255">Endonuclease</keyword>
<gene>
    <name evidence="7" type="primary">sbcD</name>
    <name evidence="11" type="ORF">CPT75_05270</name>
</gene>
<dbReference type="InterPro" id="IPR029052">
    <property type="entry name" value="Metallo-depent_PP-like"/>
</dbReference>
<evidence type="ECO:0000256" key="3">
    <source>
        <dbReference type="ARBA" id="ARBA00013365"/>
    </source>
</evidence>
<dbReference type="NCBIfam" id="TIGR00619">
    <property type="entry name" value="sbcd"/>
    <property type="match status" value="1"/>
</dbReference>
<protein>
    <recommendedName>
        <fullName evidence="3 7">Nuclease SbcCD subunit D</fullName>
    </recommendedName>
</protein>
<dbReference type="AlphaFoldDB" id="A0A317FXW4"/>
<dbReference type="RefSeq" id="WP_110072353.1">
    <property type="nucleotide sequence ID" value="NZ_CM009896.1"/>
</dbReference>
<dbReference type="GO" id="GO:0004519">
    <property type="term" value="F:endonuclease activity"/>
    <property type="evidence" value="ECO:0007669"/>
    <property type="project" value="UniProtKB-KW"/>
</dbReference>
<feature type="compositionally biased region" description="Polar residues" evidence="8">
    <location>
        <begin position="145"/>
        <end position="159"/>
    </location>
</feature>
<feature type="compositionally biased region" description="Low complexity" evidence="8">
    <location>
        <begin position="165"/>
        <end position="177"/>
    </location>
</feature>
<keyword evidence="4 7" id="KW-0540">Nuclease</keyword>
<dbReference type="SUPFAM" id="SSF56300">
    <property type="entry name" value="Metallo-dependent phosphatases"/>
    <property type="match status" value="1"/>
</dbReference>
<organism evidence="11 12">
    <name type="scientific">Butyrivibrio fibrisolvens</name>
    <dbReference type="NCBI Taxonomy" id="831"/>
    <lineage>
        <taxon>Bacteria</taxon>
        <taxon>Bacillati</taxon>
        <taxon>Bacillota</taxon>
        <taxon>Clostridia</taxon>
        <taxon>Lachnospirales</taxon>
        <taxon>Lachnospiraceae</taxon>
        <taxon>Butyrivibrio</taxon>
    </lineage>
</organism>
<dbReference type="InterPro" id="IPR026843">
    <property type="entry name" value="SbcD_C"/>
</dbReference>
<dbReference type="GO" id="GO:0006260">
    <property type="term" value="P:DNA replication"/>
    <property type="evidence" value="ECO:0007669"/>
    <property type="project" value="UniProtKB-KW"/>
</dbReference>
<evidence type="ECO:0000256" key="2">
    <source>
        <dbReference type="ARBA" id="ARBA00011322"/>
    </source>
</evidence>
<dbReference type="InterPro" id="IPR004593">
    <property type="entry name" value="SbcD"/>
</dbReference>
<evidence type="ECO:0000313" key="12">
    <source>
        <dbReference type="Proteomes" id="UP000245488"/>
    </source>
</evidence>
<feature type="domain" description="Nuclease SbcCD subunit D C-terminal" evidence="10">
    <location>
        <begin position="320"/>
        <end position="410"/>
    </location>
</feature>
<dbReference type="Proteomes" id="UP000245488">
    <property type="component" value="Chromosome"/>
</dbReference>
<reference evidence="11 12" key="1">
    <citation type="submission" date="2017-09" db="EMBL/GenBank/DDBJ databases">
        <title>High-quality draft genome sequence of Butyrivibrio fibrisolvens INBov1, isolated from cow rumen.</title>
        <authorList>
            <person name="Rodriguez Hernaez J."/>
            <person name="Rivarola M."/>
            <person name="Paniego N."/>
            <person name="Cravero S."/>
            <person name="Ceron Cucchi M."/>
            <person name="Martinez M.C."/>
        </authorList>
    </citation>
    <scope>NUCLEOTIDE SEQUENCE [LARGE SCALE GENOMIC DNA]</scope>
    <source>
        <strain evidence="11 12">INBov1</strain>
    </source>
</reference>
<dbReference type="Pfam" id="PF00149">
    <property type="entry name" value="Metallophos"/>
    <property type="match status" value="1"/>
</dbReference>
<dbReference type="EMBL" id="NXNG01000001">
    <property type="protein sequence ID" value="PWT26574.1"/>
    <property type="molecule type" value="Genomic_DNA"/>
</dbReference>
<dbReference type="InterPro" id="IPR004843">
    <property type="entry name" value="Calcineurin-like_PHP"/>
</dbReference>
<keyword evidence="6 7" id="KW-0269">Exonuclease</keyword>
<keyword evidence="5 7" id="KW-0378">Hydrolase</keyword>
<dbReference type="PANTHER" id="PTHR30337:SF0">
    <property type="entry name" value="NUCLEASE SBCCD SUBUNIT D"/>
    <property type="match status" value="1"/>
</dbReference>
<evidence type="ECO:0000256" key="5">
    <source>
        <dbReference type="ARBA" id="ARBA00022801"/>
    </source>
</evidence>
<dbReference type="GO" id="GO:0008408">
    <property type="term" value="F:3'-5' exonuclease activity"/>
    <property type="evidence" value="ECO:0007669"/>
    <property type="project" value="InterPro"/>
</dbReference>
<comment type="function">
    <text evidence="7">SbcCD cleaves DNA hairpin structures. These structures can inhibit DNA replication and are intermediates in certain DNA recombination reactions. The complex acts as a 3'-&gt;5' double strand exonuclease that can open hairpins. It also has a 5' single-strand endonuclease activity.</text>
</comment>
<evidence type="ECO:0000256" key="7">
    <source>
        <dbReference type="RuleBase" id="RU363069"/>
    </source>
</evidence>
<name>A0A317FXW4_BUTFI</name>
<dbReference type="Gene3D" id="3.60.21.10">
    <property type="match status" value="1"/>
</dbReference>
<evidence type="ECO:0000259" key="10">
    <source>
        <dbReference type="Pfam" id="PF12320"/>
    </source>
</evidence>
<comment type="caution">
    <text evidence="11">The sequence shown here is derived from an EMBL/GenBank/DDBJ whole genome shotgun (WGS) entry which is preliminary data.</text>
</comment>
<dbReference type="CDD" id="cd00840">
    <property type="entry name" value="MPP_Mre11_N"/>
    <property type="match status" value="1"/>
</dbReference>
<evidence type="ECO:0000256" key="4">
    <source>
        <dbReference type="ARBA" id="ARBA00022722"/>
    </source>
</evidence>
<proteinExistence type="inferred from homology"/>
<sequence length="435" mass="48986">MHLSDLHLGIKVYEFDLFEDQKYMLDNIIQIAVAKDVDGIMISGDVYDRPIPPAESVALFDSFLTRLSDEGIKAYITSGNHDSQERLSFGSKLMNKSGIFFGGTFDGTVPRMDLEDEYGQVHLYMLPFLKPSIVRAHMADDTGCSDNMRSVENKTNSITEDNKSTDNNTDDINANDICPDENSDLDIDSKDAISARISKDDITSYQKAIDYVLSGLQIDESARNIIMAHQFVTGATRSDSEEISVGGVDEISADSFDLFDYVALGHIHTPQIIGGNEHIRYCGTMLKYSFSECKKSKSVPIITLKEKGNIDIELAELIPQRDMREIKGTYLDLTAKKNYADTNTDDYIHVTLTDEDDVPDALGRLRSIYPNIMKLDYDNLRTRAVYNSEIPDEVEKKSPLDLFQEFYNLQNGRDLTLEESTYVQSQIEKLWEGGV</sequence>
<dbReference type="GO" id="GO:0006310">
    <property type="term" value="P:DNA recombination"/>
    <property type="evidence" value="ECO:0007669"/>
    <property type="project" value="UniProtKB-KW"/>
</dbReference>
<keyword evidence="7" id="KW-0233">DNA recombination</keyword>
<dbReference type="Pfam" id="PF12320">
    <property type="entry name" value="SbcD_C"/>
    <property type="match status" value="1"/>
</dbReference>